<protein>
    <submittedName>
        <fullName evidence="3">Uncharacterized protein</fullName>
    </submittedName>
</protein>
<evidence type="ECO:0000313" key="3">
    <source>
        <dbReference type="EMBL" id="TEB04693.1"/>
    </source>
</evidence>
<accession>A0A4Y7R7J7</accession>
<feature type="region of interest" description="Disordered" evidence="1">
    <location>
        <begin position="83"/>
        <end position="199"/>
    </location>
</feature>
<reference evidence="3 4" key="1">
    <citation type="journal article" date="2018" name="Environ. Microbiol.">
        <title>Novel energy conservation strategies and behaviour of Pelotomaculum schinkii driving syntrophic propionate catabolism.</title>
        <authorList>
            <person name="Hidalgo-Ahumada C.A.P."/>
            <person name="Nobu M.K."/>
            <person name="Narihiro T."/>
            <person name="Tamaki H."/>
            <person name="Liu W.T."/>
            <person name="Kamagata Y."/>
            <person name="Stams A.J.M."/>
            <person name="Imachi H."/>
            <person name="Sousa D.Z."/>
        </authorList>
    </citation>
    <scope>NUCLEOTIDE SEQUENCE [LARGE SCALE GENOMIC DNA]</scope>
    <source>
        <strain evidence="3 4">HH</strain>
    </source>
</reference>
<feature type="region of interest" description="Disordered" evidence="1">
    <location>
        <begin position="279"/>
        <end position="431"/>
    </location>
</feature>
<sequence>MLIFTYFILIGVFVGALILRKKLMDATVGAIHKGALTLNNRVEEWGNKQIAENPSSPMAQWRYGKLWKRAEARREIYQKLREEKYGQKKDGSRQEKGAFGDAGAPLPDNGKPDNGKNVGTTGNPLEDSTSQTKHTGGREPKAPTKDPEEKKSPGEEPTTETETETIQTPVEGLEQMPEKARESFGWRSAPDGQRGGQDEDVLEVFGPWDKIPQDARKPVNYSVVTEEGRKQKVYGSWEETPHGPVLRENYWSLERTPRAYQIMRDNAGNVFARKVGVDNAAQKQQQAGQQTAPQASQNIRPEGYSAPESPPVPQPSANQAATATRRRIPLRMAQAPGRPASGDFRNSPADTARGTRAKSHPTQRRERGPVDFGARYSPGTHPPEDTDEKTIRQPEFAKEEKTDVRTADPYIRAREETADPDRHNSDERKRH</sequence>
<feature type="compositionally biased region" description="Basic and acidic residues" evidence="1">
    <location>
        <begin position="382"/>
        <end position="431"/>
    </location>
</feature>
<keyword evidence="2" id="KW-0812">Transmembrane</keyword>
<comment type="caution">
    <text evidence="3">The sequence shown here is derived from an EMBL/GenBank/DDBJ whole genome shotgun (WGS) entry which is preliminary data.</text>
</comment>
<dbReference type="Proteomes" id="UP000298324">
    <property type="component" value="Unassembled WGS sequence"/>
</dbReference>
<name>A0A4Y7R7J7_9FIRM</name>
<evidence type="ECO:0000256" key="1">
    <source>
        <dbReference type="SAM" id="MobiDB-lite"/>
    </source>
</evidence>
<dbReference type="AlphaFoldDB" id="A0A4Y7R7J7"/>
<dbReference type="EMBL" id="QFGA01000003">
    <property type="protein sequence ID" value="TEB04693.1"/>
    <property type="molecule type" value="Genomic_DNA"/>
</dbReference>
<keyword evidence="2" id="KW-1133">Transmembrane helix</keyword>
<evidence type="ECO:0000313" key="4">
    <source>
        <dbReference type="Proteomes" id="UP000298324"/>
    </source>
</evidence>
<feature type="compositionally biased region" description="Low complexity" evidence="1">
    <location>
        <begin position="280"/>
        <end position="297"/>
    </location>
</feature>
<feature type="compositionally biased region" description="Polar residues" evidence="1">
    <location>
        <begin position="117"/>
        <end position="134"/>
    </location>
</feature>
<proteinExistence type="predicted"/>
<feature type="compositionally biased region" description="Basic and acidic residues" evidence="1">
    <location>
        <begin position="83"/>
        <end position="98"/>
    </location>
</feature>
<feature type="compositionally biased region" description="Basic and acidic residues" evidence="1">
    <location>
        <begin position="136"/>
        <end position="154"/>
    </location>
</feature>
<gene>
    <name evidence="3" type="ORF">Psch_03455</name>
</gene>
<evidence type="ECO:0000256" key="2">
    <source>
        <dbReference type="SAM" id="Phobius"/>
    </source>
</evidence>
<keyword evidence="2" id="KW-0472">Membrane</keyword>
<dbReference type="RefSeq" id="WP_190259028.1">
    <property type="nucleotide sequence ID" value="NZ_QFGA01000003.1"/>
</dbReference>
<feature type="transmembrane region" description="Helical" evidence="2">
    <location>
        <begin position="6"/>
        <end position="23"/>
    </location>
</feature>
<keyword evidence="4" id="KW-1185">Reference proteome</keyword>
<organism evidence="3 4">
    <name type="scientific">Pelotomaculum schinkii</name>
    <dbReference type="NCBI Taxonomy" id="78350"/>
    <lineage>
        <taxon>Bacteria</taxon>
        <taxon>Bacillati</taxon>
        <taxon>Bacillota</taxon>
        <taxon>Clostridia</taxon>
        <taxon>Eubacteriales</taxon>
        <taxon>Desulfotomaculaceae</taxon>
        <taxon>Pelotomaculum</taxon>
    </lineage>
</organism>